<organism evidence="2 3">
    <name type="scientific">Colletotrichum trifolii</name>
    <dbReference type="NCBI Taxonomy" id="5466"/>
    <lineage>
        <taxon>Eukaryota</taxon>
        <taxon>Fungi</taxon>
        <taxon>Dikarya</taxon>
        <taxon>Ascomycota</taxon>
        <taxon>Pezizomycotina</taxon>
        <taxon>Sordariomycetes</taxon>
        <taxon>Hypocreomycetidae</taxon>
        <taxon>Glomerellales</taxon>
        <taxon>Glomerellaceae</taxon>
        <taxon>Colletotrichum</taxon>
        <taxon>Colletotrichum orbiculare species complex</taxon>
    </lineage>
</organism>
<keyword evidence="3" id="KW-1185">Reference proteome</keyword>
<evidence type="ECO:0000313" key="3">
    <source>
        <dbReference type="Proteomes" id="UP000295703"/>
    </source>
</evidence>
<reference evidence="2 3" key="1">
    <citation type="submission" date="2018-12" db="EMBL/GenBank/DDBJ databases">
        <title>Genome sequence and assembly of Colletotrichum trifolii.</title>
        <authorList>
            <person name="Gan P."/>
            <person name="Shirasu K."/>
        </authorList>
    </citation>
    <scope>NUCLEOTIDE SEQUENCE [LARGE SCALE GENOMIC DNA]</scope>
    <source>
        <strain evidence="2 3">543-2</strain>
    </source>
</reference>
<name>A0A4R8QX02_COLTR</name>
<evidence type="ECO:0000313" key="2">
    <source>
        <dbReference type="EMBL" id="TDZ48431.1"/>
    </source>
</evidence>
<protein>
    <submittedName>
        <fullName evidence="2">Uncharacterized protein</fullName>
    </submittedName>
</protein>
<dbReference type="AlphaFoldDB" id="A0A4R8QX02"/>
<sequence>MQITQITKLFALALLSVGVSADQEGPLSCWHTREGCNNHCNSVGTCDPTQITRAGGAPTSHFCCFSKA</sequence>
<gene>
    <name evidence="2" type="ORF">CTRI78_v008196</name>
</gene>
<comment type="caution">
    <text evidence="2">The sequence shown here is derived from an EMBL/GenBank/DDBJ whole genome shotgun (WGS) entry which is preliminary data.</text>
</comment>
<accession>A0A4R8QX02</accession>
<proteinExistence type="predicted"/>
<feature type="chain" id="PRO_5020339089" evidence="1">
    <location>
        <begin position="22"/>
        <end position="68"/>
    </location>
</feature>
<keyword evidence="1" id="KW-0732">Signal</keyword>
<evidence type="ECO:0000256" key="1">
    <source>
        <dbReference type="SAM" id="SignalP"/>
    </source>
</evidence>
<dbReference type="Proteomes" id="UP000295703">
    <property type="component" value="Unassembled WGS sequence"/>
</dbReference>
<dbReference type="EMBL" id="RYZW01000096">
    <property type="protein sequence ID" value="TDZ48431.1"/>
    <property type="molecule type" value="Genomic_DNA"/>
</dbReference>
<feature type="signal peptide" evidence="1">
    <location>
        <begin position="1"/>
        <end position="21"/>
    </location>
</feature>